<evidence type="ECO:0000256" key="1">
    <source>
        <dbReference type="SAM" id="SignalP"/>
    </source>
</evidence>
<dbReference type="AlphaFoldDB" id="A0A132PIW4"/>
<proteinExistence type="predicted"/>
<feature type="signal peptide" evidence="1">
    <location>
        <begin position="1"/>
        <end position="26"/>
    </location>
</feature>
<protein>
    <recommendedName>
        <fullName evidence="4">PASTA domain-containing protein</fullName>
    </recommendedName>
</protein>
<reference evidence="2 3" key="1">
    <citation type="submission" date="2015-07" db="EMBL/GenBank/DDBJ databases">
        <title>A draft genome sequence of Mycobacterium wolinskyi.</title>
        <authorList>
            <person name="de Man T.J."/>
            <person name="Perry K.A."/>
            <person name="Coulliette A.D."/>
            <person name="Jensen B."/>
            <person name="Toney N.C."/>
            <person name="Limbago B.M."/>
            <person name="Noble-Wang J."/>
        </authorList>
    </citation>
    <scope>NUCLEOTIDE SEQUENCE [LARGE SCALE GENOMIC DNA]</scope>
    <source>
        <strain evidence="2 3">CDC_01</strain>
    </source>
</reference>
<accession>A0A132PIW4</accession>
<evidence type="ECO:0008006" key="4">
    <source>
        <dbReference type="Google" id="ProtNLM"/>
    </source>
</evidence>
<evidence type="ECO:0000313" key="3">
    <source>
        <dbReference type="Proteomes" id="UP000070612"/>
    </source>
</evidence>
<gene>
    <name evidence="2" type="ORF">AFM11_22190</name>
</gene>
<dbReference type="Proteomes" id="UP000070612">
    <property type="component" value="Unassembled WGS sequence"/>
</dbReference>
<keyword evidence="3" id="KW-1185">Reference proteome</keyword>
<keyword evidence="1" id="KW-0732">Signal</keyword>
<feature type="chain" id="PRO_5007453300" description="PASTA domain-containing protein" evidence="1">
    <location>
        <begin position="27"/>
        <end position="101"/>
    </location>
</feature>
<comment type="caution">
    <text evidence="2">The sequence shown here is derived from an EMBL/GenBank/DDBJ whole genome shotgun (WGS) entry which is preliminary data.</text>
</comment>
<sequence>MKSLTVAAVSGAMAAVGVGLAGVAGAAPTAPTSPTQAVNDLRAQGYNVIVNKVGAAPLEQCVVDGIRPGQTFTRMDSGVAGAGDDIRTTVTAQTVYVDVSC</sequence>
<organism evidence="2 3">
    <name type="scientific">Mycolicibacterium wolinskyi</name>
    <dbReference type="NCBI Taxonomy" id="59750"/>
    <lineage>
        <taxon>Bacteria</taxon>
        <taxon>Bacillati</taxon>
        <taxon>Actinomycetota</taxon>
        <taxon>Actinomycetes</taxon>
        <taxon>Mycobacteriales</taxon>
        <taxon>Mycobacteriaceae</taxon>
        <taxon>Mycolicibacterium</taxon>
    </lineage>
</organism>
<dbReference type="PATRIC" id="fig|59750.3.peg.1787"/>
<dbReference type="RefSeq" id="WP_067852576.1">
    <property type="nucleotide sequence ID" value="NZ_LGTW01000015.1"/>
</dbReference>
<name>A0A132PIW4_9MYCO</name>
<evidence type="ECO:0000313" key="2">
    <source>
        <dbReference type="EMBL" id="KWX22204.1"/>
    </source>
</evidence>
<dbReference type="EMBL" id="LGTW01000015">
    <property type="protein sequence ID" value="KWX22204.1"/>
    <property type="molecule type" value="Genomic_DNA"/>
</dbReference>